<keyword evidence="2" id="KW-1185">Reference proteome</keyword>
<gene>
    <name evidence="1" type="ORF">CDAR_564481</name>
</gene>
<comment type="caution">
    <text evidence="1">The sequence shown here is derived from an EMBL/GenBank/DDBJ whole genome shotgun (WGS) entry which is preliminary data.</text>
</comment>
<evidence type="ECO:0000313" key="1">
    <source>
        <dbReference type="EMBL" id="GIY45705.1"/>
    </source>
</evidence>
<reference evidence="1 2" key="1">
    <citation type="submission" date="2021-06" db="EMBL/GenBank/DDBJ databases">
        <title>Caerostris darwini draft genome.</title>
        <authorList>
            <person name="Kono N."/>
            <person name="Arakawa K."/>
        </authorList>
    </citation>
    <scope>NUCLEOTIDE SEQUENCE [LARGE SCALE GENOMIC DNA]</scope>
</reference>
<dbReference type="EMBL" id="BPLQ01009655">
    <property type="protein sequence ID" value="GIY45705.1"/>
    <property type="molecule type" value="Genomic_DNA"/>
</dbReference>
<name>A0AAV4THB7_9ARAC</name>
<accession>A0AAV4THB7</accession>
<dbReference type="Proteomes" id="UP001054837">
    <property type="component" value="Unassembled WGS sequence"/>
</dbReference>
<proteinExistence type="predicted"/>
<sequence length="119" mass="13752">MQAPLYFFFFQNGERLFTLMAGVQSVPIRSHDWKMLSPEWAGRVELRGSYLQIKEASFGDKETDVGRNGRQNGERLFTLMPGVQSVPIRSFDWKMLTPEWAGRVELRCFSSSAQKILFL</sequence>
<organism evidence="1 2">
    <name type="scientific">Caerostris darwini</name>
    <dbReference type="NCBI Taxonomy" id="1538125"/>
    <lineage>
        <taxon>Eukaryota</taxon>
        <taxon>Metazoa</taxon>
        <taxon>Ecdysozoa</taxon>
        <taxon>Arthropoda</taxon>
        <taxon>Chelicerata</taxon>
        <taxon>Arachnida</taxon>
        <taxon>Araneae</taxon>
        <taxon>Araneomorphae</taxon>
        <taxon>Entelegynae</taxon>
        <taxon>Araneoidea</taxon>
        <taxon>Araneidae</taxon>
        <taxon>Caerostris</taxon>
    </lineage>
</organism>
<protein>
    <submittedName>
        <fullName evidence="1">Uncharacterized protein</fullName>
    </submittedName>
</protein>
<dbReference type="AlphaFoldDB" id="A0AAV4THB7"/>
<evidence type="ECO:0000313" key="2">
    <source>
        <dbReference type="Proteomes" id="UP001054837"/>
    </source>
</evidence>